<dbReference type="InterPro" id="IPR015943">
    <property type="entry name" value="WD40/YVTN_repeat-like_dom_sf"/>
</dbReference>
<evidence type="ECO:0000256" key="3">
    <source>
        <dbReference type="PROSITE-ProRule" id="PRU00221"/>
    </source>
</evidence>
<keyword evidence="6" id="KW-1185">Reference proteome</keyword>
<reference evidence="5 6" key="1">
    <citation type="journal article" date="2021" name="Sci. Rep.">
        <title>The genome of the diatom Chaetoceros tenuissimus carries an ancient integrated fragment of an extant virus.</title>
        <authorList>
            <person name="Hongo Y."/>
            <person name="Kimura K."/>
            <person name="Takaki Y."/>
            <person name="Yoshida Y."/>
            <person name="Baba S."/>
            <person name="Kobayashi G."/>
            <person name="Nagasaki K."/>
            <person name="Hano T."/>
            <person name="Tomaru Y."/>
        </authorList>
    </citation>
    <scope>NUCLEOTIDE SEQUENCE [LARGE SCALE GENOMIC DNA]</scope>
    <source>
        <strain evidence="5 6">NIES-3715</strain>
    </source>
</reference>
<dbReference type="InterPro" id="IPR036322">
    <property type="entry name" value="WD40_repeat_dom_sf"/>
</dbReference>
<proteinExistence type="predicted"/>
<accession>A0AAD3CHM1</accession>
<dbReference type="PANTHER" id="PTHR44019">
    <property type="entry name" value="WD REPEAT-CONTAINING PROTEIN 55"/>
    <property type="match status" value="1"/>
</dbReference>
<dbReference type="InterPro" id="IPR001680">
    <property type="entry name" value="WD40_rpt"/>
</dbReference>
<keyword evidence="1 3" id="KW-0853">WD repeat</keyword>
<feature type="region of interest" description="Disordered" evidence="4">
    <location>
        <begin position="1"/>
        <end position="26"/>
    </location>
</feature>
<dbReference type="SUPFAM" id="SSF50978">
    <property type="entry name" value="WD40 repeat-like"/>
    <property type="match status" value="1"/>
</dbReference>
<dbReference type="PROSITE" id="PS50082">
    <property type="entry name" value="WD_REPEATS_2"/>
    <property type="match status" value="1"/>
</dbReference>
<dbReference type="Pfam" id="PF00400">
    <property type="entry name" value="WD40"/>
    <property type="match status" value="3"/>
</dbReference>
<dbReference type="PANTHER" id="PTHR44019:SF8">
    <property type="entry name" value="POC1 CENTRIOLAR PROTEIN HOMOLOG"/>
    <property type="match status" value="1"/>
</dbReference>
<dbReference type="SMART" id="SM00320">
    <property type="entry name" value="WD40"/>
    <property type="match status" value="4"/>
</dbReference>
<name>A0AAD3CHM1_9STRA</name>
<dbReference type="Proteomes" id="UP001054902">
    <property type="component" value="Unassembled WGS sequence"/>
</dbReference>
<feature type="repeat" description="WD" evidence="3">
    <location>
        <begin position="352"/>
        <end position="387"/>
    </location>
</feature>
<protein>
    <submittedName>
        <fullName evidence="5">Uncharacterized protein</fullName>
    </submittedName>
</protein>
<evidence type="ECO:0000313" key="5">
    <source>
        <dbReference type="EMBL" id="GFH45789.1"/>
    </source>
</evidence>
<keyword evidence="2" id="KW-0677">Repeat</keyword>
<dbReference type="AlphaFoldDB" id="A0AAD3CHM1"/>
<evidence type="ECO:0000256" key="4">
    <source>
        <dbReference type="SAM" id="MobiDB-lite"/>
    </source>
</evidence>
<dbReference type="Gene3D" id="2.130.10.10">
    <property type="entry name" value="YVTN repeat-like/Quinoprotein amine dehydrogenase"/>
    <property type="match status" value="1"/>
</dbReference>
<gene>
    <name evidence="5" type="ORF">CTEN210_02263</name>
</gene>
<evidence type="ECO:0000313" key="6">
    <source>
        <dbReference type="Proteomes" id="UP001054902"/>
    </source>
</evidence>
<sequence length="432" mass="47296">MSGYRTLHRFSEAENEQAQGENISKDDAPKCPIFAVSFSPCQQTHLSTQRNVTDNSKAPLRLVTSSADGFIRTYRISDKTNKANVLDAAALSMDPQDVLLMTSTSQYPVNEPDQKITLGCPALSIVRNYVGEDPSAGEEIVAALRLDGQVAIWKRVEQPTYPDSEEEKRIESINVVKPIVELNIQGATGTTMKLLSPQYTGFSKHGVVMMVGMLDGSVSFHCTGIGIPDSRKCNDTSKFSEAGMFLDSVGAGNAIPMSVDIHPHNHLTFAVGRKDGIVDIYTASSDSNRDDVYGNFRRWHHLTQHAGAPVRAVAFTPDGSLLISACDEGHIYIHDTSSFRQNDSIRLVGAIHNAHKGYILSIDVMPDSKRFVTASADRTIKVWNVATPNNGPVHTFDTGRDSMVWDVTSSFDGRRAVSSCDDGYLQVYSCDE</sequence>
<dbReference type="PROSITE" id="PS50294">
    <property type="entry name" value="WD_REPEATS_REGION"/>
    <property type="match status" value="1"/>
</dbReference>
<dbReference type="InterPro" id="IPR050505">
    <property type="entry name" value="WDR55/POC1"/>
</dbReference>
<organism evidence="5 6">
    <name type="scientific">Chaetoceros tenuissimus</name>
    <dbReference type="NCBI Taxonomy" id="426638"/>
    <lineage>
        <taxon>Eukaryota</taxon>
        <taxon>Sar</taxon>
        <taxon>Stramenopiles</taxon>
        <taxon>Ochrophyta</taxon>
        <taxon>Bacillariophyta</taxon>
        <taxon>Coscinodiscophyceae</taxon>
        <taxon>Chaetocerotophycidae</taxon>
        <taxon>Chaetocerotales</taxon>
        <taxon>Chaetocerotaceae</taxon>
        <taxon>Chaetoceros</taxon>
    </lineage>
</organism>
<comment type="caution">
    <text evidence="5">The sequence shown here is derived from an EMBL/GenBank/DDBJ whole genome shotgun (WGS) entry which is preliminary data.</text>
</comment>
<dbReference type="EMBL" id="BLLK01000022">
    <property type="protein sequence ID" value="GFH45789.1"/>
    <property type="molecule type" value="Genomic_DNA"/>
</dbReference>
<evidence type="ECO:0000256" key="1">
    <source>
        <dbReference type="ARBA" id="ARBA00022574"/>
    </source>
</evidence>
<evidence type="ECO:0000256" key="2">
    <source>
        <dbReference type="ARBA" id="ARBA00022737"/>
    </source>
</evidence>